<dbReference type="GO" id="GO:0046872">
    <property type="term" value="F:metal ion binding"/>
    <property type="evidence" value="ECO:0007669"/>
    <property type="project" value="UniProtKB-UniRule"/>
</dbReference>
<dbReference type="InterPro" id="IPR002504">
    <property type="entry name" value="NADK"/>
</dbReference>
<dbReference type="Gene3D" id="3.40.50.10330">
    <property type="entry name" value="Probable inorganic polyphosphate/atp-NAD kinase, domain 1"/>
    <property type="match status" value="1"/>
</dbReference>
<dbReference type="Pfam" id="PF01513">
    <property type="entry name" value="NAD_kinase"/>
    <property type="match status" value="1"/>
</dbReference>
<feature type="binding site" evidence="6">
    <location>
        <begin position="143"/>
        <end position="144"/>
    </location>
    <ligand>
        <name>NAD(+)</name>
        <dbReference type="ChEBI" id="CHEBI:57540"/>
    </ligand>
</feature>
<evidence type="ECO:0000256" key="4">
    <source>
        <dbReference type="ARBA" id="ARBA00023027"/>
    </source>
</evidence>
<keyword evidence="6" id="KW-0963">Cytoplasm</keyword>
<dbReference type="PANTHER" id="PTHR20275:SF0">
    <property type="entry name" value="NAD KINASE"/>
    <property type="match status" value="1"/>
</dbReference>
<feature type="binding site" evidence="6">
    <location>
        <begin position="68"/>
        <end position="69"/>
    </location>
    <ligand>
        <name>NAD(+)</name>
        <dbReference type="ChEBI" id="CHEBI:57540"/>
    </ligand>
</feature>
<keyword evidence="4 6" id="KW-0520">NAD</keyword>
<feature type="binding site" evidence="6">
    <location>
        <begin position="184"/>
        <end position="189"/>
    </location>
    <ligand>
        <name>NAD(+)</name>
        <dbReference type="ChEBI" id="CHEBI:57540"/>
    </ligand>
</feature>
<sequence length="290" mass="32190">MLTVGVYPNTKKSNVLPVLSRLVQYLQKNNIPVFLPDDCAREMQFPDLGCPRDKMKNEISVGITIGGDGTLLNTAREIAPGNVPVCGINLGQLGFLTEVEPDELEHAMDKLIQGDFHIEERLMLDSFIIRQGKEQQYFSSALNDIVVTKGGFSRLIQLLLYIDGELAAEYSADGLIVATSTGSTGYSLSAGGPIVNPNLRVMVLTPICPHTLHSRSLLIADKEEIRIQVQATHEDAVLTVDGQKVYHLLPEEQVAVRSSNFSARFLRLNGKSYYERLRTKLQRGNHDEIR</sequence>
<dbReference type="GO" id="GO:0005737">
    <property type="term" value="C:cytoplasm"/>
    <property type="evidence" value="ECO:0007669"/>
    <property type="project" value="UniProtKB-SubCell"/>
</dbReference>
<dbReference type="HAMAP" id="MF_00361">
    <property type="entry name" value="NAD_kinase"/>
    <property type="match status" value="1"/>
</dbReference>
<feature type="binding site" evidence="6">
    <location>
        <position position="173"/>
    </location>
    <ligand>
        <name>NAD(+)</name>
        <dbReference type="ChEBI" id="CHEBI:57540"/>
    </ligand>
</feature>
<dbReference type="AlphaFoldDB" id="A0A498RD54"/>
<dbReference type="InterPro" id="IPR016064">
    <property type="entry name" value="NAD/diacylglycerol_kinase_sf"/>
</dbReference>
<reference evidence="7 8" key="1">
    <citation type="submission" date="2018-06" db="EMBL/GenBank/DDBJ databases">
        <authorList>
            <person name="Strepis N."/>
        </authorList>
    </citation>
    <scope>NUCLEOTIDE SEQUENCE [LARGE SCALE GENOMIC DNA]</scope>
    <source>
        <strain evidence="7">LUCI</strain>
    </source>
</reference>
<feature type="binding site" evidence="6">
    <location>
        <position position="243"/>
    </location>
    <ligand>
        <name>NAD(+)</name>
        <dbReference type="ChEBI" id="CHEBI:57540"/>
    </ligand>
</feature>
<accession>A0A498RD54</accession>
<name>A0A498RD54_9FIRM</name>
<evidence type="ECO:0000313" key="8">
    <source>
        <dbReference type="Proteomes" id="UP000277811"/>
    </source>
</evidence>
<evidence type="ECO:0000256" key="1">
    <source>
        <dbReference type="ARBA" id="ARBA00022679"/>
    </source>
</evidence>
<dbReference type="EMBL" id="UPPP01000083">
    <property type="protein sequence ID" value="VBB08003.1"/>
    <property type="molecule type" value="Genomic_DNA"/>
</dbReference>
<dbReference type="Proteomes" id="UP000277811">
    <property type="component" value="Unassembled WGS sequence"/>
</dbReference>
<evidence type="ECO:0000256" key="5">
    <source>
        <dbReference type="ARBA" id="ARBA00047925"/>
    </source>
</evidence>
<keyword evidence="6" id="KW-0547">Nucleotide-binding</keyword>
<dbReference type="GO" id="GO:0003951">
    <property type="term" value="F:NAD+ kinase activity"/>
    <property type="evidence" value="ECO:0007669"/>
    <property type="project" value="UniProtKB-UniRule"/>
</dbReference>
<proteinExistence type="inferred from homology"/>
<comment type="subcellular location">
    <subcellularLocation>
        <location evidence="6">Cytoplasm</location>
    </subcellularLocation>
</comment>
<feature type="active site" description="Proton acceptor" evidence="6">
    <location>
        <position position="68"/>
    </location>
</feature>
<keyword evidence="3 6" id="KW-0521">NADP</keyword>
<comment type="similarity">
    <text evidence="6">Belongs to the NAD kinase family.</text>
</comment>
<evidence type="ECO:0000256" key="6">
    <source>
        <dbReference type="HAMAP-Rule" id="MF_00361"/>
    </source>
</evidence>
<evidence type="ECO:0000313" key="7">
    <source>
        <dbReference type="EMBL" id="VBB08003.1"/>
    </source>
</evidence>
<keyword evidence="6" id="KW-0067">ATP-binding</keyword>
<dbReference type="GO" id="GO:0051287">
    <property type="term" value="F:NAD binding"/>
    <property type="evidence" value="ECO:0007669"/>
    <property type="project" value="UniProtKB-ARBA"/>
</dbReference>
<dbReference type="PANTHER" id="PTHR20275">
    <property type="entry name" value="NAD KINASE"/>
    <property type="match status" value="1"/>
</dbReference>
<comment type="function">
    <text evidence="6">Involved in the regulation of the intracellular balance of NAD and NADP, and is a key enzyme in the biosynthesis of NADP. Catalyzes specifically the phosphorylation on 2'-hydroxyl of the adenosine moiety of NAD to yield NADP.</text>
</comment>
<comment type="cofactor">
    <cofactor evidence="6">
        <name>a divalent metal cation</name>
        <dbReference type="ChEBI" id="CHEBI:60240"/>
    </cofactor>
</comment>
<dbReference type="OrthoDB" id="9774737at2"/>
<comment type="caution">
    <text evidence="6">Lacks conserved residue(s) required for the propagation of feature annotation.</text>
</comment>
<keyword evidence="2 6" id="KW-0418">Kinase</keyword>
<comment type="catalytic activity">
    <reaction evidence="5 6">
        <text>NAD(+) + ATP = ADP + NADP(+) + H(+)</text>
        <dbReference type="Rhea" id="RHEA:18629"/>
        <dbReference type="ChEBI" id="CHEBI:15378"/>
        <dbReference type="ChEBI" id="CHEBI:30616"/>
        <dbReference type="ChEBI" id="CHEBI:57540"/>
        <dbReference type="ChEBI" id="CHEBI:58349"/>
        <dbReference type="ChEBI" id="CHEBI:456216"/>
        <dbReference type="EC" id="2.7.1.23"/>
    </reaction>
</comment>
<organism evidence="7 8">
    <name type="scientific">Lucifera butyrica</name>
    <dbReference type="NCBI Taxonomy" id="1351585"/>
    <lineage>
        <taxon>Bacteria</taxon>
        <taxon>Bacillati</taxon>
        <taxon>Bacillota</taxon>
        <taxon>Negativicutes</taxon>
        <taxon>Veillonellales</taxon>
        <taxon>Veillonellaceae</taxon>
        <taxon>Lucifera</taxon>
    </lineage>
</organism>
<dbReference type="RefSeq" id="WP_122628919.1">
    <property type="nucleotide sequence ID" value="NZ_UPPP01000083.1"/>
</dbReference>
<keyword evidence="8" id="KW-1185">Reference proteome</keyword>
<dbReference type="InterPro" id="IPR017437">
    <property type="entry name" value="ATP-NAD_kinase_PpnK-typ_C"/>
</dbReference>
<dbReference type="Gene3D" id="2.60.200.30">
    <property type="entry name" value="Probable inorganic polyphosphate/atp-NAD kinase, domain 2"/>
    <property type="match status" value="1"/>
</dbReference>
<dbReference type="SUPFAM" id="SSF111331">
    <property type="entry name" value="NAD kinase/diacylglycerol kinase-like"/>
    <property type="match status" value="1"/>
</dbReference>
<dbReference type="EC" id="2.7.1.23" evidence="6"/>
<evidence type="ECO:0000256" key="2">
    <source>
        <dbReference type="ARBA" id="ARBA00022777"/>
    </source>
</evidence>
<keyword evidence="1 6" id="KW-0808">Transferase</keyword>
<dbReference type="GO" id="GO:0005524">
    <property type="term" value="F:ATP binding"/>
    <property type="evidence" value="ECO:0007669"/>
    <property type="project" value="UniProtKB-KW"/>
</dbReference>
<protein>
    <recommendedName>
        <fullName evidence="6">NAD kinase</fullName>
        <ecNumber evidence="6">2.7.1.23</ecNumber>
    </recommendedName>
    <alternativeName>
        <fullName evidence="6">ATP-dependent NAD kinase</fullName>
    </alternativeName>
</protein>
<dbReference type="InterPro" id="IPR017438">
    <property type="entry name" value="ATP-NAD_kinase_N"/>
</dbReference>
<evidence type="ECO:0000256" key="3">
    <source>
        <dbReference type="ARBA" id="ARBA00022857"/>
    </source>
</evidence>
<gene>
    <name evidence="6" type="primary">nadK</name>
    <name evidence="7" type="ORF">LUCI_3268</name>
</gene>
<feature type="binding site" evidence="6">
    <location>
        <position position="154"/>
    </location>
    <ligand>
        <name>NAD(+)</name>
        <dbReference type="ChEBI" id="CHEBI:57540"/>
    </ligand>
</feature>
<dbReference type="GO" id="GO:0019674">
    <property type="term" value="P:NAD+ metabolic process"/>
    <property type="evidence" value="ECO:0007669"/>
    <property type="project" value="InterPro"/>
</dbReference>
<dbReference type="Pfam" id="PF20143">
    <property type="entry name" value="NAD_kinase_C"/>
    <property type="match status" value="1"/>
</dbReference>
<dbReference type="GO" id="GO:0006741">
    <property type="term" value="P:NADP+ biosynthetic process"/>
    <property type="evidence" value="ECO:0007669"/>
    <property type="project" value="UniProtKB-UniRule"/>
</dbReference>